<protein>
    <submittedName>
        <fullName evidence="2">Uncharacterized protein</fullName>
    </submittedName>
</protein>
<keyword evidence="1" id="KW-0472">Membrane</keyword>
<proteinExistence type="predicted"/>
<evidence type="ECO:0000313" key="3">
    <source>
        <dbReference type="Proteomes" id="UP000288947"/>
    </source>
</evidence>
<gene>
    <name evidence="2" type="ORF">CBS1_03620</name>
</gene>
<dbReference type="Proteomes" id="UP000288947">
    <property type="component" value="Chromosome"/>
</dbReference>
<evidence type="ECO:0000313" key="2">
    <source>
        <dbReference type="EMBL" id="QAV32914.1"/>
    </source>
</evidence>
<keyword evidence="1" id="KW-1133">Transmembrane helix</keyword>
<dbReference type="RefSeq" id="WP_033191886.1">
    <property type="nucleotide sequence ID" value="NZ_CP026721.1"/>
</dbReference>
<reference evidence="2 3" key="1">
    <citation type="submission" date="2018-01" db="EMBL/GenBank/DDBJ databases">
        <title>The whole genome sequencing and assembly of Fervidobacterium changbaicum CBS-1 strain.</title>
        <authorList>
            <person name="Kim J.-Y."/>
            <person name="Park M.-K."/>
            <person name="Yi H."/>
            <person name="Bahn Y.-S."/>
            <person name="Kim J.F."/>
            <person name="Lee D.-W."/>
        </authorList>
    </citation>
    <scope>NUCLEOTIDE SEQUENCE [LARGE SCALE GENOMIC DNA]</scope>
    <source>
        <strain evidence="2 3">CBS-1</strain>
    </source>
</reference>
<accession>A0AAE5XB03</accession>
<sequence>MLNYRNFREGIINISVALLLLLLSSIAAVMISGVMKEVLDISQRVEASIDSQKSRIAIMSAANIWSRFLTENGGLWDNIQPVDAIGNPKVGSALIIDDDYLKVNLAGSERIINYIIESTTVMHSVEDKYISVEFGLKKDGEKLPFGATFDFGWPGF</sequence>
<evidence type="ECO:0000256" key="1">
    <source>
        <dbReference type="SAM" id="Phobius"/>
    </source>
</evidence>
<name>A0AAE5XB03_9BACT</name>
<organism evidence="2 3">
    <name type="scientific">Fervidobacterium changbaicum</name>
    <dbReference type="NCBI Taxonomy" id="310769"/>
    <lineage>
        <taxon>Bacteria</taxon>
        <taxon>Thermotogati</taxon>
        <taxon>Thermotogota</taxon>
        <taxon>Thermotogae</taxon>
        <taxon>Thermotogales</taxon>
        <taxon>Fervidobacteriaceae</taxon>
        <taxon>Fervidobacterium</taxon>
    </lineage>
</organism>
<keyword evidence="3" id="KW-1185">Reference proteome</keyword>
<feature type="transmembrane region" description="Helical" evidence="1">
    <location>
        <begin position="12"/>
        <end position="35"/>
    </location>
</feature>
<keyword evidence="1" id="KW-0812">Transmembrane</keyword>
<dbReference type="EMBL" id="CP026721">
    <property type="protein sequence ID" value="QAV32914.1"/>
    <property type="molecule type" value="Genomic_DNA"/>
</dbReference>
<dbReference type="AlphaFoldDB" id="A0AAE5XB03"/>